<dbReference type="SUPFAM" id="SSF55307">
    <property type="entry name" value="Tubulin C-terminal domain-like"/>
    <property type="match status" value="1"/>
</dbReference>
<keyword evidence="4" id="KW-0963">Cytoplasm</keyword>
<dbReference type="EMBL" id="JAQIZT010000009">
    <property type="protein sequence ID" value="KAJ6984532.1"/>
    <property type="molecule type" value="Genomic_DNA"/>
</dbReference>
<evidence type="ECO:0000256" key="2">
    <source>
        <dbReference type="ARBA" id="ARBA00004245"/>
    </source>
</evidence>
<proteinExistence type="inferred from homology"/>
<feature type="domain" description="Tubulin/FtsZ GTPase" evidence="13">
    <location>
        <begin position="47"/>
        <end position="231"/>
    </location>
</feature>
<dbReference type="InterPro" id="IPR000217">
    <property type="entry name" value="Tubulin"/>
</dbReference>
<evidence type="ECO:0000259" key="14">
    <source>
        <dbReference type="SMART" id="SM00865"/>
    </source>
</evidence>
<dbReference type="InterPro" id="IPR018316">
    <property type="entry name" value="Tubulin/FtsZ_2-layer-sand-dom"/>
</dbReference>
<feature type="region of interest" description="Disordered" evidence="12">
    <location>
        <begin position="589"/>
        <end position="611"/>
    </location>
</feature>
<evidence type="ECO:0000256" key="8">
    <source>
        <dbReference type="ARBA" id="ARBA00022842"/>
    </source>
</evidence>
<dbReference type="CDD" id="cd02187">
    <property type="entry name" value="beta_tubulin"/>
    <property type="match status" value="1"/>
</dbReference>
<dbReference type="GO" id="GO:0007017">
    <property type="term" value="P:microtubule-based process"/>
    <property type="evidence" value="ECO:0007669"/>
    <property type="project" value="InterPro"/>
</dbReference>
<dbReference type="AlphaFoldDB" id="A0AAD6QA36"/>
<evidence type="ECO:0000256" key="11">
    <source>
        <dbReference type="ARBA" id="ARBA00034296"/>
    </source>
</evidence>
<evidence type="ECO:0008006" key="17">
    <source>
        <dbReference type="Google" id="ProtNLM"/>
    </source>
</evidence>
<dbReference type="GO" id="GO:0003735">
    <property type="term" value="F:structural constituent of ribosome"/>
    <property type="evidence" value="ECO:0007669"/>
    <property type="project" value="InterPro"/>
</dbReference>
<evidence type="ECO:0000256" key="1">
    <source>
        <dbReference type="ARBA" id="ARBA00001946"/>
    </source>
</evidence>
<evidence type="ECO:0000256" key="6">
    <source>
        <dbReference type="ARBA" id="ARBA00022723"/>
    </source>
</evidence>
<evidence type="ECO:0000256" key="12">
    <source>
        <dbReference type="SAM" id="MobiDB-lite"/>
    </source>
</evidence>
<sequence length="611" mass="68027">MREILHIQGGQCGNQIGAKFWEVVCAEHGIDSTGRYQGDSPLQLERINVYYNEASCGRFVPRAVLMDLEPGTMDSVRSGPYGQIFRPDNFVFGQSGAGNNWAKGHYTEGAELIDSVLDVVRKEAENCDCLQGFQVCHSLGGGTGSGMGTLLISKIREEYPDRMMLTFSVFPSPKVSDTVVEPYNATLSVHQLVENADECMVLDNEALPVGDLNHLISATMSGVTCCLRFPGQLNSDLRKLAVNLIPFPRLHFFMVGFAPLTSRGSQQYRALTVPELTQQMWDSKNMMCAADPRHGRYLTASAMFRGKMSTKEVDEQMLNVQNKNSSYFVEWIPNNVKSTVCDIPPTGLQMASTFIGNSTSIQEMFRRVSEQFTAMFRRKAFLHWYTGEGMDEMEFTEAESNMNDLVSEYQQYQDATADEEGEYEEEEEGDEYQQDYQGVGAKERNRMGGGSLLTKRAAAAATNQTLSLCKRLSPFTILLKTLTSSSSSSSAASAQNPKHETSLQKRRKKKNLFEVAQFLPHWGVGYHLAKSHWANVSYEITKINLYKDGRHGKAWGIAHKDGLPIADAPKKISGVHKRCWKYIPSLAKSIESKKSSPKSTETAAKTEVQAA</sequence>
<dbReference type="FunFam" id="3.40.50.1440:FF:000005">
    <property type="entry name" value="Tubulin beta chain"/>
    <property type="match status" value="1"/>
</dbReference>
<dbReference type="Gene3D" id="3.40.50.1440">
    <property type="entry name" value="Tubulin/FtsZ, GTPase domain"/>
    <property type="match status" value="1"/>
</dbReference>
<dbReference type="SMART" id="SM00865">
    <property type="entry name" value="Tubulin_C"/>
    <property type="match status" value="1"/>
</dbReference>
<dbReference type="GO" id="GO:0005739">
    <property type="term" value="C:mitochondrion"/>
    <property type="evidence" value="ECO:0007669"/>
    <property type="project" value="InterPro"/>
</dbReference>
<evidence type="ECO:0000256" key="3">
    <source>
        <dbReference type="ARBA" id="ARBA00009636"/>
    </source>
</evidence>
<keyword evidence="6" id="KW-0479">Metal-binding</keyword>
<dbReference type="PANTHER" id="PTHR11588">
    <property type="entry name" value="TUBULIN"/>
    <property type="match status" value="1"/>
</dbReference>
<comment type="subcellular location">
    <subcellularLocation>
        <location evidence="2">Cytoplasm</location>
        <location evidence="2">Cytoskeleton</location>
    </subcellularLocation>
</comment>
<dbReference type="PRINTS" id="PR01161">
    <property type="entry name" value="TUBULIN"/>
</dbReference>
<dbReference type="Pfam" id="PF16053">
    <property type="entry name" value="MRP-S34"/>
    <property type="match status" value="1"/>
</dbReference>
<keyword evidence="5" id="KW-0493">Microtubule</keyword>
<dbReference type="InterPro" id="IPR017975">
    <property type="entry name" value="Tubulin_CS"/>
</dbReference>
<dbReference type="GO" id="GO:0005525">
    <property type="term" value="F:GTP binding"/>
    <property type="evidence" value="ECO:0007669"/>
    <property type="project" value="UniProtKB-KW"/>
</dbReference>
<dbReference type="PROSITE" id="PS00227">
    <property type="entry name" value="TUBULIN"/>
    <property type="match status" value="1"/>
</dbReference>
<organism evidence="15 16">
    <name type="scientific">Populus alba x Populus x berolinensis</name>
    <dbReference type="NCBI Taxonomy" id="444605"/>
    <lineage>
        <taxon>Eukaryota</taxon>
        <taxon>Viridiplantae</taxon>
        <taxon>Streptophyta</taxon>
        <taxon>Embryophyta</taxon>
        <taxon>Tracheophyta</taxon>
        <taxon>Spermatophyta</taxon>
        <taxon>Magnoliopsida</taxon>
        <taxon>eudicotyledons</taxon>
        <taxon>Gunneridae</taxon>
        <taxon>Pentapetalae</taxon>
        <taxon>rosids</taxon>
        <taxon>fabids</taxon>
        <taxon>Malpighiales</taxon>
        <taxon>Salicaceae</taxon>
        <taxon>Saliceae</taxon>
        <taxon>Populus</taxon>
    </lineage>
</organism>
<evidence type="ECO:0000256" key="10">
    <source>
        <dbReference type="ARBA" id="ARBA00023212"/>
    </source>
</evidence>
<comment type="similarity">
    <text evidence="3">Belongs to the tubulin family.</text>
</comment>
<dbReference type="SUPFAM" id="SSF52490">
    <property type="entry name" value="Tubulin nucleotide-binding domain-like"/>
    <property type="match status" value="1"/>
</dbReference>
<feature type="region of interest" description="Disordered" evidence="12">
    <location>
        <begin position="413"/>
        <end position="434"/>
    </location>
</feature>
<dbReference type="InterPro" id="IPR003008">
    <property type="entry name" value="Tubulin_FtsZ_GTPase"/>
</dbReference>
<dbReference type="GO" id="GO:0005874">
    <property type="term" value="C:microtubule"/>
    <property type="evidence" value="ECO:0007669"/>
    <property type="project" value="UniProtKB-KW"/>
</dbReference>
<evidence type="ECO:0000256" key="9">
    <source>
        <dbReference type="ARBA" id="ARBA00023134"/>
    </source>
</evidence>
<dbReference type="InterPro" id="IPR002453">
    <property type="entry name" value="Beta_tubulin"/>
</dbReference>
<gene>
    <name evidence="15" type="ORF">NC653_022726</name>
</gene>
<protein>
    <recommendedName>
        <fullName evidence="17">Tubulin beta chain</fullName>
    </recommendedName>
</protein>
<evidence type="ECO:0000313" key="15">
    <source>
        <dbReference type="EMBL" id="KAJ6984532.1"/>
    </source>
</evidence>
<comment type="caution">
    <text evidence="15">The sequence shown here is derived from an EMBL/GenBank/DDBJ whole genome shotgun (WGS) entry which is preliminary data.</text>
</comment>
<accession>A0AAD6QA36</accession>
<keyword evidence="16" id="KW-1185">Reference proteome</keyword>
<dbReference type="GO" id="GO:0003924">
    <property type="term" value="F:GTPase activity"/>
    <property type="evidence" value="ECO:0007669"/>
    <property type="project" value="InterPro"/>
</dbReference>
<dbReference type="PRINTS" id="PR01163">
    <property type="entry name" value="BETATUBULIN"/>
</dbReference>
<dbReference type="InterPro" id="IPR036525">
    <property type="entry name" value="Tubulin/FtsZ_GTPase_sf"/>
</dbReference>
<dbReference type="InterPro" id="IPR008280">
    <property type="entry name" value="Tub_FtsZ_C"/>
</dbReference>
<dbReference type="GO" id="GO:0005200">
    <property type="term" value="F:structural constituent of cytoskeleton"/>
    <property type="evidence" value="ECO:0007669"/>
    <property type="project" value="InterPro"/>
</dbReference>
<dbReference type="Gene3D" id="3.30.1330.20">
    <property type="entry name" value="Tubulin/FtsZ, C-terminal domain"/>
    <property type="match status" value="1"/>
</dbReference>
<keyword evidence="7" id="KW-0547">Nucleotide-binding</keyword>
<feature type="domain" description="Tubulin/FtsZ 2-layer sandwich" evidence="14">
    <location>
        <begin position="233"/>
        <end position="370"/>
    </location>
</feature>
<keyword evidence="9" id="KW-0342">GTP-binding</keyword>
<keyword evidence="10" id="KW-0206">Cytoskeleton</keyword>
<keyword evidence="8" id="KW-0460">Magnesium</keyword>
<name>A0AAD6QA36_9ROSI</name>
<feature type="region of interest" description="Disordered" evidence="12">
    <location>
        <begin position="487"/>
        <end position="507"/>
    </location>
</feature>
<dbReference type="PROSITE" id="PS00228">
    <property type="entry name" value="TUBULIN_B_AUTOREG"/>
    <property type="match status" value="1"/>
</dbReference>
<dbReference type="GO" id="GO:0046872">
    <property type="term" value="F:metal ion binding"/>
    <property type="evidence" value="ECO:0007669"/>
    <property type="project" value="UniProtKB-KW"/>
</dbReference>
<dbReference type="InterPro" id="IPR037103">
    <property type="entry name" value="Tubulin/FtsZ-like_C"/>
</dbReference>
<evidence type="ECO:0000256" key="5">
    <source>
        <dbReference type="ARBA" id="ARBA00022701"/>
    </source>
</evidence>
<dbReference type="SMART" id="SM00864">
    <property type="entry name" value="Tubulin"/>
    <property type="match status" value="1"/>
</dbReference>
<dbReference type="InterPro" id="IPR013838">
    <property type="entry name" value="Beta-tubulin_BS"/>
</dbReference>
<feature type="compositionally biased region" description="Low complexity" evidence="12">
    <location>
        <begin position="597"/>
        <end position="611"/>
    </location>
</feature>
<dbReference type="InterPro" id="IPR032053">
    <property type="entry name" value="Ribosomal_mS34"/>
</dbReference>
<evidence type="ECO:0000256" key="4">
    <source>
        <dbReference type="ARBA" id="ARBA00022490"/>
    </source>
</evidence>
<dbReference type="InterPro" id="IPR023123">
    <property type="entry name" value="Tubulin_C"/>
</dbReference>
<dbReference type="Pfam" id="PF00091">
    <property type="entry name" value="Tubulin"/>
    <property type="match status" value="1"/>
</dbReference>
<evidence type="ECO:0000313" key="16">
    <source>
        <dbReference type="Proteomes" id="UP001164929"/>
    </source>
</evidence>
<evidence type="ECO:0000256" key="7">
    <source>
        <dbReference type="ARBA" id="ARBA00022741"/>
    </source>
</evidence>
<comment type="cofactor">
    <cofactor evidence="1">
        <name>Mg(2+)</name>
        <dbReference type="ChEBI" id="CHEBI:18420"/>
    </cofactor>
</comment>
<comment type="function">
    <text evidence="11">Tubulin is the major constituent of microtubules, a cylinder consisting of laterally associated linear protofilaments composed of alpha- and beta-tubulin heterodimers. Microtubules grow by the addition of GTP-tubulin dimers to the microtubule end, where a stabilizing cap forms. Below the cap, tubulin dimers are in GDP-bound state, owing to GTPase activity of alpha-tubulin.</text>
</comment>
<dbReference type="FunFam" id="1.10.287.600:FF:000006">
    <property type="entry name" value="Tubulin beta chain"/>
    <property type="match status" value="1"/>
</dbReference>
<evidence type="ECO:0000259" key="13">
    <source>
        <dbReference type="SMART" id="SM00864"/>
    </source>
</evidence>
<feature type="compositionally biased region" description="Acidic residues" evidence="12">
    <location>
        <begin position="416"/>
        <end position="433"/>
    </location>
</feature>
<dbReference type="FunFam" id="3.30.1330.20:FF:000002">
    <property type="entry name" value="Tubulin beta chain"/>
    <property type="match status" value="1"/>
</dbReference>
<reference evidence="15" key="1">
    <citation type="journal article" date="2023" name="Mol. Ecol. Resour.">
        <title>Chromosome-level genome assembly of a triploid poplar Populus alba 'Berolinensis'.</title>
        <authorList>
            <person name="Chen S."/>
            <person name="Yu Y."/>
            <person name="Wang X."/>
            <person name="Wang S."/>
            <person name="Zhang T."/>
            <person name="Zhou Y."/>
            <person name="He R."/>
            <person name="Meng N."/>
            <person name="Wang Y."/>
            <person name="Liu W."/>
            <person name="Liu Z."/>
            <person name="Liu J."/>
            <person name="Guo Q."/>
            <person name="Huang H."/>
            <person name="Sederoff R.R."/>
            <person name="Wang G."/>
            <person name="Qu G."/>
            <person name="Chen S."/>
        </authorList>
    </citation>
    <scope>NUCLEOTIDE SEQUENCE</scope>
    <source>
        <strain evidence="15">SC-2020</strain>
    </source>
</reference>
<dbReference type="Proteomes" id="UP001164929">
    <property type="component" value="Chromosome 9"/>
</dbReference>
<dbReference type="Pfam" id="PF03953">
    <property type="entry name" value="Tubulin_C"/>
    <property type="match status" value="1"/>
</dbReference>
<dbReference type="Gene3D" id="1.10.287.600">
    <property type="entry name" value="Helix hairpin bin"/>
    <property type="match status" value="1"/>
</dbReference>